<organism evidence="3">
    <name type="scientific">hydrothermal vent metagenome</name>
    <dbReference type="NCBI Taxonomy" id="652676"/>
    <lineage>
        <taxon>unclassified sequences</taxon>
        <taxon>metagenomes</taxon>
        <taxon>ecological metagenomes</taxon>
    </lineage>
</organism>
<protein>
    <submittedName>
        <fullName evidence="3">3-hydroxyisobutyrate dehydrogenase and related beta-hydroxyacid dehydrogenases</fullName>
    </submittedName>
</protein>
<dbReference type="EMBL" id="CZRL01000104">
    <property type="protein sequence ID" value="CUS54562.1"/>
    <property type="molecule type" value="Genomic_DNA"/>
</dbReference>
<dbReference type="AlphaFoldDB" id="A0A160TV68"/>
<gene>
    <name evidence="3" type="ORF">MGWOODY_XGa850</name>
</gene>
<dbReference type="InterPro" id="IPR008927">
    <property type="entry name" value="6-PGluconate_DH-like_C_sf"/>
</dbReference>
<dbReference type="Gene3D" id="3.40.50.720">
    <property type="entry name" value="NAD(P)-binding Rossmann-like Domain"/>
    <property type="match status" value="1"/>
</dbReference>
<evidence type="ECO:0000259" key="2">
    <source>
        <dbReference type="Pfam" id="PF09130"/>
    </source>
</evidence>
<dbReference type="InterPro" id="IPR015814">
    <property type="entry name" value="Pgluconate_DH_NAD-bd_C"/>
</dbReference>
<dbReference type="Pfam" id="PF03446">
    <property type="entry name" value="NAD_binding_2"/>
    <property type="match status" value="1"/>
</dbReference>
<proteinExistence type="predicted"/>
<evidence type="ECO:0000313" key="3">
    <source>
        <dbReference type="EMBL" id="CUS54562.1"/>
    </source>
</evidence>
<dbReference type="SUPFAM" id="SSF48179">
    <property type="entry name" value="6-phosphogluconate dehydrogenase C-terminal domain-like"/>
    <property type="match status" value="1"/>
</dbReference>
<feature type="domain" description="6-phosphogluconate dehydrogenase NADP-binding" evidence="1">
    <location>
        <begin position="6"/>
        <end position="128"/>
    </location>
</feature>
<dbReference type="InterPro" id="IPR006115">
    <property type="entry name" value="6PGDH_NADP-bd"/>
</dbReference>
<accession>A0A160TV68</accession>
<name>A0A160TV68_9ZZZZ</name>
<dbReference type="InterPro" id="IPR036291">
    <property type="entry name" value="NAD(P)-bd_dom_sf"/>
</dbReference>
<dbReference type="InterPro" id="IPR051265">
    <property type="entry name" value="HIBADH-related_NP60_sf"/>
</dbReference>
<reference evidence="3" key="1">
    <citation type="submission" date="2015-10" db="EMBL/GenBank/DDBJ databases">
        <authorList>
            <person name="Gilbert D.G."/>
        </authorList>
    </citation>
    <scope>NUCLEOTIDE SEQUENCE</scope>
</reference>
<dbReference type="SUPFAM" id="SSF51735">
    <property type="entry name" value="NAD(P)-binding Rossmann-fold domains"/>
    <property type="match status" value="1"/>
</dbReference>
<evidence type="ECO:0000259" key="1">
    <source>
        <dbReference type="Pfam" id="PF03446"/>
    </source>
</evidence>
<dbReference type="PANTHER" id="PTHR43580:SF2">
    <property type="entry name" value="CYTOKINE-LIKE NUCLEAR FACTOR N-PAC"/>
    <property type="match status" value="1"/>
</dbReference>
<dbReference type="InterPro" id="IPR013328">
    <property type="entry name" value="6PGD_dom2"/>
</dbReference>
<feature type="domain" description="Phosphogluconate dehydrogenase NAD-binding putative C-terminal" evidence="2">
    <location>
        <begin position="192"/>
        <end position="260"/>
    </location>
</feature>
<dbReference type="GO" id="GO:0050661">
    <property type="term" value="F:NADP binding"/>
    <property type="evidence" value="ECO:0007669"/>
    <property type="project" value="InterPro"/>
</dbReference>
<dbReference type="Gene3D" id="1.10.1040.10">
    <property type="entry name" value="N-(1-d-carboxylethyl)-l-norvaline Dehydrogenase, domain 2"/>
    <property type="match status" value="1"/>
</dbReference>
<sequence>MTVKKIAILSPGDMGHAVGQALSEHGFELLTCLAGRSDRTGALARDAGFRISETLNELMVEADLLLSILVPANAETVAQEIAQSLRETGESTLIADCNAISPIRSEYISHIIESAGGRYIDASIIGHPPGRGVPPRFYVSGQYADAMLDLDGKGIAVKALGGDIGRASGIKMCYAALTKGTSTLQVALLTVAESLGLSAELREELAYSQKSVLENMESGIPRLPPNAHRWVGEMEEIATTFAAEGVTPHFHLGAASIYRLLEQTPYAAESPENIDPNRTLAQTITAAAAQLSGETVEDTDDELESNGAN</sequence>
<dbReference type="PANTHER" id="PTHR43580">
    <property type="entry name" value="OXIDOREDUCTASE GLYR1-RELATED"/>
    <property type="match status" value="1"/>
</dbReference>
<dbReference type="Pfam" id="PF09130">
    <property type="entry name" value="DUF1932"/>
    <property type="match status" value="1"/>
</dbReference>